<evidence type="ECO:0000313" key="3">
    <source>
        <dbReference type="Proteomes" id="UP000053766"/>
    </source>
</evidence>
<dbReference type="GO" id="GO:0005634">
    <property type="term" value="C:nucleus"/>
    <property type="evidence" value="ECO:0007669"/>
    <property type="project" value="TreeGrafter"/>
</dbReference>
<organism evidence="2 3">
    <name type="scientific">Dictyocaulus viviparus</name>
    <name type="common">Bovine lungworm</name>
    <dbReference type="NCBI Taxonomy" id="29172"/>
    <lineage>
        <taxon>Eukaryota</taxon>
        <taxon>Metazoa</taxon>
        <taxon>Ecdysozoa</taxon>
        <taxon>Nematoda</taxon>
        <taxon>Chromadorea</taxon>
        <taxon>Rhabditida</taxon>
        <taxon>Rhabditina</taxon>
        <taxon>Rhabditomorpha</taxon>
        <taxon>Strongyloidea</taxon>
        <taxon>Metastrongylidae</taxon>
        <taxon>Dictyocaulus</taxon>
    </lineage>
</organism>
<proteinExistence type="predicted"/>
<dbReference type="STRING" id="29172.A0A0D8XTT9"/>
<dbReference type="GO" id="GO:0016504">
    <property type="term" value="F:peptidase activator activity"/>
    <property type="evidence" value="ECO:0007669"/>
    <property type="project" value="InterPro"/>
</dbReference>
<evidence type="ECO:0000259" key="1">
    <source>
        <dbReference type="Pfam" id="PF11919"/>
    </source>
</evidence>
<dbReference type="Proteomes" id="UP000053766">
    <property type="component" value="Unassembled WGS sequence"/>
</dbReference>
<dbReference type="Pfam" id="PF11919">
    <property type="entry name" value="PSME4_C"/>
    <property type="match status" value="1"/>
</dbReference>
<dbReference type="SUPFAM" id="SSF48371">
    <property type="entry name" value="ARM repeat"/>
    <property type="match status" value="1"/>
</dbReference>
<dbReference type="AlphaFoldDB" id="A0A0D8XTT9"/>
<dbReference type="InterPro" id="IPR011989">
    <property type="entry name" value="ARM-like"/>
</dbReference>
<evidence type="ECO:0000313" key="2">
    <source>
        <dbReference type="EMBL" id="KJH47940.1"/>
    </source>
</evidence>
<dbReference type="GO" id="GO:0005829">
    <property type="term" value="C:cytosol"/>
    <property type="evidence" value="ECO:0007669"/>
    <property type="project" value="TreeGrafter"/>
</dbReference>
<dbReference type="GO" id="GO:0010499">
    <property type="term" value="P:proteasomal ubiquitin-independent protein catabolic process"/>
    <property type="evidence" value="ECO:0007669"/>
    <property type="project" value="TreeGrafter"/>
</dbReference>
<name>A0A0D8XTT9_DICVI</name>
<dbReference type="GO" id="GO:0070628">
    <property type="term" value="F:proteasome binding"/>
    <property type="evidence" value="ECO:0007669"/>
    <property type="project" value="InterPro"/>
</dbReference>
<gene>
    <name evidence="2" type="ORF">DICVIV_05960</name>
</gene>
<feature type="domain" description="Proteasome activator complex subunit 4 C-terminal" evidence="1">
    <location>
        <begin position="356"/>
        <end position="439"/>
    </location>
</feature>
<dbReference type="PANTHER" id="PTHR32170:SF4">
    <property type="entry name" value="DUF3437 DOMAIN-CONTAINING PROTEIN-RELATED"/>
    <property type="match status" value="1"/>
</dbReference>
<reference evidence="2" key="1">
    <citation type="submission" date="2013-11" db="EMBL/GenBank/DDBJ databases">
        <title>Draft genome of the bovine lungworm Dictyocaulus viviparus.</title>
        <authorList>
            <person name="Mitreva M."/>
        </authorList>
    </citation>
    <scope>NUCLEOTIDE SEQUENCE [LARGE SCALE GENOMIC DNA]</scope>
    <source>
        <strain evidence="2">HannoverDv2000</strain>
    </source>
</reference>
<accession>A0A0D8XTT9</accession>
<dbReference type="PANTHER" id="PTHR32170">
    <property type="entry name" value="PROTEASOME ACTIVATOR COMPLEX SUBUNIT 4"/>
    <property type="match status" value="1"/>
</dbReference>
<dbReference type="InterPro" id="IPR021843">
    <property type="entry name" value="PSME4_C"/>
</dbReference>
<dbReference type="OrthoDB" id="5848339at2759"/>
<dbReference type="InterPro" id="IPR035309">
    <property type="entry name" value="PSME4"/>
</dbReference>
<keyword evidence="3" id="KW-1185">Reference proteome</keyword>
<sequence length="439" mass="50227">MYGLSFSVRKASMLHQLQVLHRDDTRRYWWLIEELLKGMARTAPTAWHQSVRLLTIVANQWRETETRRRICEIAWRALPKAKIETLRIGISTALKNVCVVLDANMNNDFRGLPKRFHLESVDFWLQRFEGNLGETGSNRSGVVSRQGSEMLIQLDAGIRSSELASKLNMEQISGSSMDLSQVYLRTLLEFFLQYYTDCITCLTPGIIALFPVLLEYANEDDDEIYGSFKDVDIKHSASLLIHEAMSSLQLTPKFADPFLDVVVQSFYTAYLWRVKVSVLKFIQVLVFSNIYEMEKDSRPTKVVRLLYDAIIDHQMEVRREASRAMLTLILCGYVNVSDNLSDYLNKMMKNKNISILHGAILGMGAVVRAHPFSTPPAIKPMLRALCGVTSHNAELQKAATTALREFRRSHRDNWEKMDKILGSDLVYKIENAIAPVYYA</sequence>
<dbReference type="Gene3D" id="1.25.10.10">
    <property type="entry name" value="Leucine-rich Repeat Variant"/>
    <property type="match status" value="1"/>
</dbReference>
<dbReference type="InterPro" id="IPR016024">
    <property type="entry name" value="ARM-type_fold"/>
</dbReference>
<protein>
    <recommendedName>
        <fullName evidence="1">Proteasome activator complex subunit 4 C-terminal domain-containing protein</fullName>
    </recommendedName>
</protein>
<dbReference type="EMBL" id="KN716287">
    <property type="protein sequence ID" value="KJH47940.1"/>
    <property type="molecule type" value="Genomic_DNA"/>
</dbReference>